<sequence>MLDDRVERVDPLLRLVRIDVGQLARDAVQDRSCTGGVVRHSRTSSLTLLRKISLLPGVVLVKSGPVTNQYSERRSARWSDHPTRARALPASCNGAEFLVDY</sequence>
<protein>
    <submittedName>
        <fullName evidence="1">Uncharacterized protein</fullName>
    </submittedName>
</protein>
<evidence type="ECO:0000313" key="2">
    <source>
        <dbReference type="Proteomes" id="UP001321421"/>
    </source>
</evidence>
<accession>A0ABN6YQS1</accession>
<gene>
    <name evidence="1" type="ORF">GCM10025872_20680</name>
</gene>
<reference evidence="2" key="1">
    <citation type="journal article" date="2019" name="Int. J. Syst. Evol. Microbiol.">
        <title>The Global Catalogue of Microorganisms (GCM) 10K type strain sequencing project: providing services to taxonomists for standard genome sequencing and annotation.</title>
        <authorList>
            <consortium name="The Broad Institute Genomics Platform"/>
            <consortium name="The Broad Institute Genome Sequencing Center for Infectious Disease"/>
            <person name="Wu L."/>
            <person name="Ma J."/>
        </authorList>
    </citation>
    <scope>NUCLEOTIDE SEQUENCE [LARGE SCALE GENOMIC DNA]</scope>
    <source>
        <strain evidence="2">NBRC 110608</strain>
    </source>
</reference>
<proteinExistence type="predicted"/>
<organism evidence="1 2">
    <name type="scientific">Barrientosiimonas endolithica</name>
    <dbReference type="NCBI Taxonomy" id="1535208"/>
    <lineage>
        <taxon>Bacteria</taxon>
        <taxon>Bacillati</taxon>
        <taxon>Actinomycetota</taxon>
        <taxon>Actinomycetes</taxon>
        <taxon>Micrococcales</taxon>
        <taxon>Dermacoccaceae</taxon>
        <taxon>Barrientosiimonas</taxon>
    </lineage>
</organism>
<evidence type="ECO:0000313" key="1">
    <source>
        <dbReference type="EMBL" id="BDZ58411.1"/>
    </source>
</evidence>
<dbReference type="EMBL" id="AP027735">
    <property type="protein sequence ID" value="BDZ58411.1"/>
    <property type="molecule type" value="Genomic_DNA"/>
</dbReference>
<dbReference type="Proteomes" id="UP001321421">
    <property type="component" value="Chromosome"/>
</dbReference>
<name>A0ABN6YQS1_9MICO</name>
<keyword evidence="2" id="KW-1185">Reference proteome</keyword>